<feature type="non-terminal residue" evidence="1">
    <location>
        <position position="1"/>
    </location>
</feature>
<dbReference type="AlphaFoldDB" id="G5C8Y2"/>
<dbReference type="Proteomes" id="UP000006813">
    <property type="component" value="Unassembled WGS sequence"/>
</dbReference>
<dbReference type="FunCoup" id="G5C8Y2">
    <property type="interactions" value="1"/>
</dbReference>
<dbReference type="PANTHER" id="PTHR15049:SF2">
    <property type="entry name" value="GLYCOSYL-PHOSPHATIDYLINOSITOL-ANCHORED MOLECULE-LIKE PROTEIN"/>
    <property type="match status" value="1"/>
</dbReference>
<name>G5C8Y2_HETGA</name>
<evidence type="ECO:0000313" key="1">
    <source>
        <dbReference type="EMBL" id="EHB18005.1"/>
    </source>
</evidence>
<organism evidence="1 2">
    <name type="scientific">Heterocephalus glaber</name>
    <name type="common">Naked mole rat</name>
    <dbReference type="NCBI Taxonomy" id="10181"/>
    <lineage>
        <taxon>Eukaryota</taxon>
        <taxon>Metazoa</taxon>
        <taxon>Chordata</taxon>
        <taxon>Craniata</taxon>
        <taxon>Vertebrata</taxon>
        <taxon>Euteleostomi</taxon>
        <taxon>Mammalia</taxon>
        <taxon>Eutheria</taxon>
        <taxon>Euarchontoglires</taxon>
        <taxon>Glires</taxon>
        <taxon>Rodentia</taxon>
        <taxon>Hystricomorpha</taxon>
        <taxon>Bathyergidae</taxon>
        <taxon>Heterocephalus</taxon>
    </lineage>
</organism>
<sequence>ALRLHDCELINTFSCTKTRTCPSGIMHCTTVAIHKYLCLHFHKLLIYKNCTSNFTFVLESEQPLESARLELPLKSTGFYFTHCYNCEYCNDGGLDDVEIDLRHPVIEEKLQDGTVCFMVPELCL</sequence>
<feature type="non-terminal residue" evidence="1">
    <location>
        <position position="124"/>
    </location>
</feature>
<evidence type="ECO:0000313" key="2">
    <source>
        <dbReference type="Proteomes" id="UP000006813"/>
    </source>
</evidence>
<accession>G5C8Y2</accession>
<dbReference type="InterPro" id="IPR052874">
    <property type="entry name" value="Sperm-ZP_regulatory"/>
</dbReference>
<proteinExistence type="predicted"/>
<gene>
    <name evidence="1" type="ORF">GW7_10513</name>
</gene>
<dbReference type="EMBL" id="JH173936">
    <property type="protein sequence ID" value="EHB18005.1"/>
    <property type="molecule type" value="Genomic_DNA"/>
</dbReference>
<protein>
    <submittedName>
        <fullName evidence="1">Glycosyl-phosphatidylinositol-anchored molecule-like protein</fullName>
    </submittedName>
</protein>
<reference evidence="1 2" key="1">
    <citation type="journal article" date="2011" name="Nature">
        <title>Genome sequencing reveals insights into physiology and longevity of the naked mole rat.</title>
        <authorList>
            <person name="Kim E.B."/>
            <person name="Fang X."/>
            <person name="Fushan A.A."/>
            <person name="Huang Z."/>
            <person name="Lobanov A.V."/>
            <person name="Han L."/>
            <person name="Marino S.M."/>
            <person name="Sun X."/>
            <person name="Turanov A.A."/>
            <person name="Yang P."/>
            <person name="Yim S.H."/>
            <person name="Zhao X."/>
            <person name="Kasaikina M.V."/>
            <person name="Stoletzki N."/>
            <person name="Peng C."/>
            <person name="Polak P."/>
            <person name="Xiong Z."/>
            <person name="Kiezun A."/>
            <person name="Zhu Y."/>
            <person name="Chen Y."/>
            <person name="Kryukov G.V."/>
            <person name="Zhang Q."/>
            <person name="Peshkin L."/>
            <person name="Yang L."/>
            <person name="Bronson R.T."/>
            <person name="Buffenstein R."/>
            <person name="Wang B."/>
            <person name="Han C."/>
            <person name="Li Q."/>
            <person name="Chen L."/>
            <person name="Zhao W."/>
            <person name="Sunyaev S.R."/>
            <person name="Park T.J."/>
            <person name="Zhang G."/>
            <person name="Wang J."/>
            <person name="Gladyshev V.N."/>
        </authorList>
    </citation>
    <scope>NUCLEOTIDE SEQUENCE [LARGE SCALE GENOMIC DNA]</scope>
</reference>
<dbReference type="STRING" id="10181.G5C8Y2"/>
<dbReference type="InParanoid" id="G5C8Y2"/>
<dbReference type="PANTHER" id="PTHR15049">
    <property type="entry name" value="GLYCOSYL-PHOSPHATIDYLINOSITOL-ANCHORED MOLECULE-LIKE PROTEIN-RELATED"/>
    <property type="match status" value="1"/>
</dbReference>